<sequence length="50" mass="5637">MDDVWIIHGRYMKTGNLQETTPVKPLISYSISPSKRSVTVLLSTTDVFLP</sequence>
<reference evidence="2" key="1">
    <citation type="submission" date="2017-01" db="EMBL/GenBank/DDBJ databases">
        <authorList>
            <person name="Varghese N."/>
            <person name="Submissions S."/>
        </authorList>
    </citation>
    <scope>NUCLEOTIDE SEQUENCE [LARGE SCALE GENOMIC DNA]</scope>
    <source>
        <strain evidence="2">DSM 21054</strain>
    </source>
</reference>
<dbReference type="Proteomes" id="UP000186917">
    <property type="component" value="Unassembled WGS sequence"/>
</dbReference>
<evidence type="ECO:0000313" key="2">
    <source>
        <dbReference type="Proteomes" id="UP000186917"/>
    </source>
</evidence>
<protein>
    <submittedName>
        <fullName evidence="1">Uncharacterized protein</fullName>
    </submittedName>
</protein>
<dbReference type="EMBL" id="FTOR01000005">
    <property type="protein sequence ID" value="SIT22673.1"/>
    <property type="molecule type" value="Genomic_DNA"/>
</dbReference>
<gene>
    <name evidence="1" type="ORF">SAMN05421788_105343</name>
</gene>
<organism evidence="1 2">
    <name type="scientific">Filimonas lacunae</name>
    <dbReference type="NCBI Taxonomy" id="477680"/>
    <lineage>
        <taxon>Bacteria</taxon>
        <taxon>Pseudomonadati</taxon>
        <taxon>Bacteroidota</taxon>
        <taxon>Chitinophagia</taxon>
        <taxon>Chitinophagales</taxon>
        <taxon>Chitinophagaceae</taxon>
        <taxon>Filimonas</taxon>
    </lineage>
</organism>
<name>A0A1N7QIH0_9BACT</name>
<accession>A0A1N7QIH0</accession>
<proteinExistence type="predicted"/>
<dbReference type="AlphaFoldDB" id="A0A1N7QIH0"/>
<keyword evidence="2" id="KW-1185">Reference proteome</keyword>
<evidence type="ECO:0000313" key="1">
    <source>
        <dbReference type="EMBL" id="SIT22673.1"/>
    </source>
</evidence>